<proteinExistence type="predicted"/>
<comment type="caution">
    <text evidence="2">The sequence shown here is derived from an EMBL/GenBank/DDBJ whole genome shotgun (WGS) entry which is preliminary data.</text>
</comment>
<evidence type="ECO:0000313" key="2">
    <source>
        <dbReference type="EMBL" id="TYP86853.1"/>
    </source>
</evidence>
<keyword evidence="1" id="KW-0472">Membrane</keyword>
<evidence type="ECO:0000313" key="3">
    <source>
        <dbReference type="Proteomes" id="UP000322499"/>
    </source>
</evidence>
<name>A0A5S5CT02_9ACTN</name>
<sequence length="79" mass="8659">MTRDLDVQLLEAVAVRRGRLRESLLWGRERRRRSAGDTLKLFVVGLVLSAVGCAGCVGWSFLESVLADREAASMSRAAP</sequence>
<keyword evidence="3" id="KW-1185">Reference proteome</keyword>
<protein>
    <submittedName>
        <fullName evidence="2">Uncharacterized protein</fullName>
    </submittedName>
</protein>
<organism evidence="2 3">
    <name type="scientific">Blastococcus xanthinilyticus</name>
    <dbReference type="NCBI Taxonomy" id="1564164"/>
    <lineage>
        <taxon>Bacteria</taxon>
        <taxon>Bacillati</taxon>
        <taxon>Actinomycetota</taxon>
        <taxon>Actinomycetes</taxon>
        <taxon>Geodermatophilales</taxon>
        <taxon>Geodermatophilaceae</taxon>
        <taxon>Blastococcus</taxon>
    </lineage>
</organism>
<accession>A0A5S5CT02</accession>
<gene>
    <name evidence="2" type="ORF">BD833_108138</name>
</gene>
<feature type="transmembrane region" description="Helical" evidence="1">
    <location>
        <begin position="38"/>
        <end position="62"/>
    </location>
</feature>
<evidence type="ECO:0000256" key="1">
    <source>
        <dbReference type="SAM" id="Phobius"/>
    </source>
</evidence>
<keyword evidence="1" id="KW-1133">Transmembrane helix</keyword>
<dbReference type="EMBL" id="VNHW01000008">
    <property type="protein sequence ID" value="TYP86853.1"/>
    <property type="molecule type" value="Genomic_DNA"/>
</dbReference>
<dbReference type="Proteomes" id="UP000322499">
    <property type="component" value="Unassembled WGS sequence"/>
</dbReference>
<dbReference type="AlphaFoldDB" id="A0A5S5CT02"/>
<keyword evidence="1" id="KW-0812">Transmembrane</keyword>
<dbReference type="RefSeq" id="WP_166533667.1">
    <property type="nucleotide sequence ID" value="NZ_VNHW01000008.1"/>
</dbReference>
<reference evidence="2 3" key="1">
    <citation type="submission" date="2019-07" db="EMBL/GenBank/DDBJ databases">
        <title>Genomic Encyclopedia of Archaeal and Bacterial Type Strains, Phase II (KMG-II): from individual species to whole genera.</title>
        <authorList>
            <person name="Goeker M."/>
        </authorList>
    </citation>
    <scope>NUCLEOTIDE SEQUENCE [LARGE SCALE GENOMIC DNA]</scope>
    <source>
        <strain evidence="2 3">DSM 46842</strain>
    </source>
</reference>